<dbReference type="Proteomes" id="UP000781958">
    <property type="component" value="Unassembled WGS sequence"/>
</dbReference>
<proteinExistence type="predicted"/>
<keyword evidence="1" id="KW-0472">Membrane</keyword>
<dbReference type="RefSeq" id="WP_209767688.1">
    <property type="nucleotide sequence ID" value="NZ_JAGINP010000012.1"/>
</dbReference>
<evidence type="ECO:0000313" key="3">
    <source>
        <dbReference type="EMBL" id="MBP2293766.1"/>
    </source>
</evidence>
<accession>A0ABS4SMG4</accession>
<feature type="domain" description="TadE-like" evidence="2">
    <location>
        <begin position="13"/>
        <end position="55"/>
    </location>
</feature>
<name>A0ABS4SMG4_9PROT</name>
<organism evidence="3 4">
    <name type="scientific">Azospirillum rugosum</name>
    <dbReference type="NCBI Taxonomy" id="416170"/>
    <lineage>
        <taxon>Bacteria</taxon>
        <taxon>Pseudomonadati</taxon>
        <taxon>Pseudomonadota</taxon>
        <taxon>Alphaproteobacteria</taxon>
        <taxon>Rhodospirillales</taxon>
        <taxon>Azospirillaceae</taxon>
        <taxon>Azospirillum</taxon>
    </lineage>
</organism>
<keyword evidence="4" id="KW-1185">Reference proteome</keyword>
<evidence type="ECO:0000256" key="1">
    <source>
        <dbReference type="SAM" id="Phobius"/>
    </source>
</evidence>
<evidence type="ECO:0000259" key="2">
    <source>
        <dbReference type="Pfam" id="PF07811"/>
    </source>
</evidence>
<keyword evidence="1" id="KW-1133">Transmembrane helix</keyword>
<dbReference type="Pfam" id="PF07811">
    <property type="entry name" value="TadE"/>
    <property type="match status" value="1"/>
</dbReference>
<dbReference type="EMBL" id="JAGINP010000012">
    <property type="protein sequence ID" value="MBP2293766.1"/>
    <property type="molecule type" value="Genomic_DNA"/>
</dbReference>
<comment type="caution">
    <text evidence="3">The sequence shown here is derived from an EMBL/GenBank/DDBJ whole genome shotgun (WGS) entry which is preliminary data.</text>
</comment>
<reference evidence="3 4" key="1">
    <citation type="submission" date="2021-03" db="EMBL/GenBank/DDBJ databases">
        <title>Genomic Encyclopedia of Type Strains, Phase III (KMG-III): the genomes of soil and plant-associated and newly described type strains.</title>
        <authorList>
            <person name="Whitman W."/>
        </authorList>
    </citation>
    <scope>NUCLEOTIDE SEQUENCE [LARGE SCALE GENOMIC DNA]</scope>
    <source>
        <strain evidence="3 4">IMMIB AFH-6</strain>
    </source>
</reference>
<gene>
    <name evidence="3" type="ORF">J2851_003550</name>
</gene>
<dbReference type="InterPro" id="IPR012495">
    <property type="entry name" value="TadE-like_dom"/>
</dbReference>
<keyword evidence="1" id="KW-0812">Transmembrane</keyword>
<sequence length="156" mass="16420">MRPLPCLVKDCRGSALLEAAIVLPVVMSLAFGLAELGRALHHQHVLTKTVRDSARYLARVSLACPATGDANWANAQSAATTLALTGQVGGTTPLVGYWTAAAFTVGAPACQTIMGRPVQVMTVTGSVDYQSMGFLSLLNLPPLRLQASHQEIHIGE</sequence>
<evidence type="ECO:0000313" key="4">
    <source>
        <dbReference type="Proteomes" id="UP000781958"/>
    </source>
</evidence>
<protein>
    <submittedName>
        <fullName evidence="3">Flp pilus assembly protein TadG</fullName>
    </submittedName>
</protein>
<feature type="transmembrane region" description="Helical" evidence="1">
    <location>
        <begin position="15"/>
        <end position="34"/>
    </location>
</feature>